<accession>A0AAX6HCW2</accession>
<gene>
    <name evidence="1" type="ORF">M6B38_317695</name>
</gene>
<sequence length="107" mass="11692">MRAEAETHRRSARHLRWRGGGWPRRGSSALVWVQRGRLQTEASDGMEAAVVSALEEGGARSGRLETCGISWRRAAKTRPGWRSGAPAGGQLGWARRTPNVVAAFERG</sequence>
<dbReference type="AlphaFoldDB" id="A0AAX6HCW2"/>
<evidence type="ECO:0000313" key="2">
    <source>
        <dbReference type="Proteomes" id="UP001140949"/>
    </source>
</evidence>
<dbReference type="Proteomes" id="UP001140949">
    <property type="component" value="Unassembled WGS sequence"/>
</dbReference>
<protein>
    <submittedName>
        <fullName evidence="1">Formin-like protein 3 isoform X1</fullName>
    </submittedName>
</protein>
<name>A0AAX6HCW2_IRIPA</name>
<reference evidence="1" key="1">
    <citation type="journal article" date="2023" name="GigaByte">
        <title>Genome assembly of the bearded iris, Iris pallida Lam.</title>
        <authorList>
            <person name="Bruccoleri R.E."/>
            <person name="Oakeley E.J."/>
            <person name="Faust A.M.E."/>
            <person name="Altorfer M."/>
            <person name="Dessus-Babus S."/>
            <person name="Burckhardt D."/>
            <person name="Oertli M."/>
            <person name="Naumann U."/>
            <person name="Petersen F."/>
            <person name="Wong J."/>
        </authorList>
    </citation>
    <scope>NUCLEOTIDE SEQUENCE</scope>
    <source>
        <strain evidence="1">GSM-AAB239-AS_SAM_17_03QT</strain>
    </source>
</reference>
<evidence type="ECO:0000313" key="1">
    <source>
        <dbReference type="EMBL" id="KAJ6838920.1"/>
    </source>
</evidence>
<dbReference type="EMBL" id="JANAVB010010400">
    <property type="protein sequence ID" value="KAJ6838920.1"/>
    <property type="molecule type" value="Genomic_DNA"/>
</dbReference>
<reference evidence="1" key="2">
    <citation type="submission" date="2023-04" db="EMBL/GenBank/DDBJ databases">
        <authorList>
            <person name="Bruccoleri R.E."/>
            <person name="Oakeley E.J."/>
            <person name="Faust A.-M."/>
            <person name="Dessus-Babus S."/>
            <person name="Altorfer M."/>
            <person name="Burckhardt D."/>
            <person name="Oertli M."/>
            <person name="Naumann U."/>
            <person name="Petersen F."/>
            <person name="Wong J."/>
        </authorList>
    </citation>
    <scope>NUCLEOTIDE SEQUENCE</scope>
    <source>
        <strain evidence="1">GSM-AAB239-AS_SAM_17_03QT</strain>
        <tissue evidence="1">Leaf</tissue>
    </source>
</reference>
<proteinExistence type="predicted"/>
<keyword evidence="2" id="KW-1185">Reference proteome</keyword>
<organism evidence="1 2">
    <name type="scientific">Iris pallida</name>
    <name type="common">Sweet iris</name>
    <dbReference type="NCBI Taxonomy" id="29817"/>
    <lineage>
        <taxon>Eukaryota</taxon>
        <taxon>Viridiplantae</taxon>
        <taxon>Streptophyta</taxon>
        <taxon>Embryophyta</taxon>
        <taxon>Tracheophyta</taxon>
        <taxon>Spermatophyta</taxon>
        <taxon>Magnoliopsida</taxon>
        <taxon>Liliopsida</taxon>
        <taxon>Asparagales</taxon>
        <taxon>Iridaceae</taxon>
        <taxon>Iridoideae</taxon>
        <taxon>Irideae</taxon>
        <taxon>Iris</taxon>
    </lineage>
</organism>
<comment type="caution">
    <text evidence="1">The sequence shown here is derived from an EMBL/GenBank/DDBJ whole genome shotgun (WGS) entry which is preliminary data.</text>
</comment>